<reference evidence="3 4" key="1">
    <citation type="submission" date="2023-03" db="EMBL/GenBank/DDBJ databases">
        <title>Strain FZY0004 represents a novel species in the genus Thalassospira isolated from seawater.</title>
        <authorList>
            <person name="Fu Z.-Y."/>
        </authorList>
    </citation>
    <scope>NUCLEOTIDE SEQUENCE [LARGE SCALE GENOMIC DNA]</scope>
    <source>
        <strain evidence="3 4">FZY0004</strain>
    </source>
</reference>
<dbReference type="EMBL" id="JARSBO010000009">
    <property type="protein sequence ID" value="MDG4720874.1"/>
    <property type="molecule type" value="Genomic_DNA"/>
</dbReference>
<dbReference type="Proteomes" id="UP001529180">
    <property type="component" value="Unassembled WGS sequence"/>
</dbReference>
<dbReference type="InterPro" id="IPR050237">
    <property type="entry name" value="ATP-dep_AMP-bd_enzyme"/>
</dbReference>
<feature type="domain" description="ApeI dehydratase-like" evidence="2">
    <location>
        <begin position="455"/>
        <end position="554"/>
    </location>
</feature>
<organism evidence="3 4">
    <name type="scientific">Thalassospira aquimaris</name>
    <dbReference type="NCBI Taxonomy" id="3037796"/>
    <lineage>
        <taxon>Bacteria</taxon>
        <taxon>Pseudomonadati</taxon>
        <taxon>Pseudomonadota</taxon>
        <taxon>Alphaproteobacteria</taxon>
        <taxon>Rhodospirillales</taxon>
        <taxon>Thalassospiraceae</taxon>
        <taxon>Thalassospira</taxon>
    </lineage>
</organism>
<proteinExistence type="predicted"/>
<dbReference type="PANTHER" id="PTHR43767:SF10">
    <property type="entry name" value="SURFACTIN SYNTHASE SUBUNIT 1"/>
    <property type="match status" value="1"/>
</dbReference>
<dbReference type="InterPro" id="IPR054545">
    <property type="entry name" value="ApeI-like"/>
</dbReference>
<dbReference type="InterPro" id="IPR042099">
    <property type="entry name" value="ANL_N_sf"/>
</dbReference>
<feature type="domain" description="AMP-dependent synthetase/ligase" evidence="1">
    <location>
        <begin position="107"/>
        <end position="298"/>
    </location>
</feature>
<evidence type="ECO:0000313" key="4">
    <source>
        <dbReference type="Proteomes" id="UP001529180"/>
    </source>
</evidence>
<dbReference type="InterPro" id="IPR045851">
    <property type="entry name" value="AMP-bd_C_sf"/>
</dbReference>
<dbReference type="RefSeq" id="WP_114102997.1">
    <property type="nucleotide sequence ID" value="NZ_JARSBO010000009.1"/>
</dbReference>
<dbReference type="Gene3D" id="3.10.129.10">
    <property type="entry name" value="Hotdog Thioesterase"/>
    <property type="match status" value="1"/>
</dbReference>
<dbReference type="Pfam" id="PF00501">
    <property type="entry name" value="AMP-binding"/>
    <property type="match status" value="1"/>
</dbReference>
<dbReference type="InterPro" id="IPR029069">
    <property type="entry name" value="HotDog_dom_sf"/>
</dbReference>
<dbReference type="PROSITE" id="PS00455">
    <property type="entry name" value="AMP_BINDING"/>
    <property type="match status" value="1"/>
</dbReference>
<dbReference type="PANTHER" id="PTHR43767">
    <property type="entry name" value="LONG-CHAIN-FATTY-ACID--COA LIGASE"/>
    <property type="match status" value="1"/>
</dbReference>
<dbReference type="Gene3D" id="3.30.300.30">
    <property type="match status" value="1"/>
</dbReference>
<dbReference type="Pfam" id="PF22818">
    <property type="entry name" value="ApeI-like"/>
    <property type="match status" value="1"/>
</dbReference>
<dbReference type="SUPFAM" id="SSF56801">
    <property type="entry name" value="Acetyl-CoA synthetase-like"/>
    <property type="match status" value="1"/>
</dbReference>
<comment type="caution">
    <text evidence="3">The sequence shown here is derived from an EMBL/GenBank/DDBJ whole genome shotgun (WGS) entry which is preliminary data.</text>
</comment>
<evidence type="ECO:0000313" key="3">
    <source>
        <dbReference type="EMBL" id="MDG4720874.1"/>
    </source>
</evidence>
<dbReference type="InterPro" id="IPR020845">
    <property type="entry name" value="AMP-binding_CS"/>
</dbReference>
<dbReference type="Gene3D" id="3.40.50.12780">
    <property type="entry name" value="N-terminal domain of ligase-like"/>
    <property type="match status" value="1"/>
</dbReference>
<name>A0ABT6GFV9_9PROT</name>
<protein>
    <submittedName>
        <fullName evidence="3">AMP-binding protein</fullName>
    </submittedName>
</protein>
<accession>A0ABT6GFV9</accession>
<dbReference type="InterPro" id="IPR000873">
    <property type="entry name" value="AMP-dep_synth/lig_dom"/>
</dbReference>
<gene>
    <name evidence="3" type="ORF">P7680_17860</name>
</gene>
<keyword evidence="4" id="KW-1185">Reference proteome</keyword>
<evidence type="ECO:0000259" key="2">
    <source>
        <dbReference type="Pfam" id="PF22818"/>
    </source>
</evidence>
<dbReference type="SUPFAM" id="SSF54637">
    <property type="entry name" value="Thioesterase/thiol ester dehydrase-isomerase"/>
    <property type="match status" value="1"/>
</dbReference>
<evidence type="ECO:0000259" key="1">
    <source>
        <dbReference type="Pfam" id="PF00501"/>
    </source>
</evidence>
<sequence>MSVFFSNLNAPTNQETPLFFENEKVIDVARVQTDIGKLSSMLDAGSRISIYCQSTRLFMIALAAVWRSGSSAILPATDRAGYLDEIGQQFDCHLDDARIIELLGNADENALNHDQSDQIPDAASCAAIFFTSGSSGAPKPITKTLAQIEDEIATQSPLWGPLLKEGARIIGLVSHQHIYGLIFRVIWPVMNRQITRAEPAPFWDMVLSELRDGDMLVTSPAQLKNLHPDLIHAPRPAIILSSGGPLDLPTAKTVTKALGVCPTEIYGSTETGGIAWRQQHDENTPWKPLPGLEAGLNEDGCLRVRARHVAGDDWYQTQDRAIIHTDDSFVLKGRADRVVKIEGKRVSLVAVEEHLRQSELIEDAVALLAQDNDQRLAVVAVLTLKGQAELDKRGRFRMGRLLRRDLARFEDDAALPQRWRFVEALPTDSQGKKPLHLLRALFADTGNELPTVSAQTRDGNSVSMTLKLNADMTCFKGHFPGQPILPGVIQLHWAALFGASAFGSSRKVCEVSQLKFRKPITPADIITLEIEYDPSVPRLKFRYQSDGADLHSSGTLKLQPQDIAQDDVA</sequence>